<dbReference type="AlphaFoldDB" id="A0A1Q9EUS3"/>
<evidence type="ECO:0000256" key="5">
    <source>
        <dbReference type="SAM" id="Phobius"/>
    </source>
</evidence>
<dbReference type="SUPFAM" id="SSF53067">
    <property type="entry name" value="Actin-like ATPase domain"/>
    <property type="match status" value="2"/>
</dbReference>
<dbReference type="InterPro" id="IPR014710">
    <property type="entry name" value="RmlC-like_jellyroll"/>
</dbReference>
<dbReference type="CDD" id="cd24086">
    <property type="entry name" value="ASKHA_NBD_PanK-II_euk"/>
    <property type="match status" value="1"/>
</dbReference>
<dbReference type="GO" id="GO:0015937">
    <property type="term" value="P:coenzyme A biosynthetic process"/>
    <property type="evidence" value="ECO:0007669"/>
    <property type="project" value="UniProtKB-KW"/>
</dbReference>
<dbReference type="PANTHER" id="PTHR12280:SF20">
    <property type="entry name" value="4'-PHOSPHOPANTETHEINE PHOSPHATASE"/>
    <property type="match status" value="1"/>
</dbReference>
<feature type="region of interest" description="Disordered" evidence="4">
    <location>
        <begin position="710"/>
        <end position="735"/>
    </location>
</feature>
<evidence type="ECO:0000313" key="7">
    <source>
        <dbReference type="EMBL" id="OLQ11165.1"/>
    </source>
</evidence>
<dbReference type="GO" id="GO:0005829">
    <property type="term" value="C:cytosol"/>
    <property type="evidence" value="ECO:0007669"/>
    <property type="project" value="TreeGrafter"/>
</dbReference>
<feature type="region of interest" description="Disordered" evidence="4">
    <location>
        <begin position="887"/>
        <end position="906"/>
    </location>
</feature>
<proteinExistence type="predicted"/>
<keyword evidence="5" id="KW-0812">Transmembrane</keyword>
<keyword evidence="7" id="KW-0808">Transferase</keyword>
<feature type="region of interest" description="Disordered" evidence="4">
    <location>
        <begin position="759"/>
        <end position="796"/>
    </location>
</feature>
<dbReference type="Gene3D" id="3.30.420.510">
    <property type="match status" value="1"/>
</dbReference>
<protein>
    <submittedName>
        <fullName evidence="7">Pantothenate kinase 2</fullName>
    </submittedName>
</protein>
<dbReference type="Gene3D" id="3.30.420.40">
    <property type="match status" value="1"/>
</dbReference>
<evidence type="ECO:0000256" key="2">
    <source>
        <dbReference type="ARBA" id="ARBA00022840"/>
    </source>
</evidence>
<keyword evidence="8" id="KW-1185">Reference proteome</keyword>
<feature type="domain" description="Cyclic nucleotide-binding" evidence="6">
    <location>
        <begin position="609"/>
        <end position="669"/>
    </location>
</feature>
<evidence type="ECO:0000256" key="3">
    <source>
        <dbReference type="ARBA" id="ARBA00022993"/>
    </source>
</evidence>
<keyword evidence="3" id="KW-0173">Coenzyme A biosynthesis</keyword>
<evidence type="ECO:0000259" key="6">
    <source>
        <dbReference type="PROSITE" id="PS50042"/>
    </source>
</evidence>
<dbReference type="EMBL" id="LSRX01000064">
    <property type="protein sequence ID" value="OLQ11165.1"/>
    <property type="molecule type" value="Genomic_DNA"/>
</dbReference>
<accession>A0A1Q9EUS3</accession>
<dbReference type="PANTHER" id="PTHR12280">
    <property type="entry name" value="PANTOTHENATE KINASE"/>
    <property type="match status" value="1"/>
</dbReference>
<dbReference type="Gene3D" id="2.60.120.10">
    <property type="entry name" value="Jelly Rolls"/>
    <property type="match status" value="2"/>
</dbReference>
<dbReference type="InterPro" id="IPR018490">
    <property type="entry name" value="cNMP-bd_dom_sf"/>
</dbReference>
<dbReference type="GO" id="GO:0004594">
    <property type="term" value="F:pantothenate kinase activity"/>
    <property type="evidence" value="ECO:0007669"/>
    <property type="project" value="TreeGrafter"/>
</dbReference>
<dbReference type="OrthoDB" id="498611at2759"/>
<dbReference type="PROSITE" id="PS50042">
    <property type="entry name" value="CNMP_BINDING_3"/>
    <property type="match status" value="2"/>
</dbReference>
<feature type="domain" description="Cyclic nucleotide-binding" evidence="6">
    <location>
        <begin position="546"/>
        <end position="587"/>
    </location>
</feature>
<keyword evidence="2" id="KW-0067">ATP-binding</keyword>
<feature type="transmembrane region" description="Helical" evidence="5">
    <location>
        <begin position="515"/>
        <end position="540"/>
    </location>
</feature>
<sequence>MQRLQQEVASAAAKCKCEATLQRALNLLTGERSVIMDSYYKAKEVLQNWNFLEGWRHAKVEEYMPSDAQEVLKSLRESKGHFGLDIGGTLAKAAQLLEANQDHMPPSTFGKTGTFHKELSFQLKLPDRICDVHFLSGATFGLEMVLKSLHGSDCYQPQLTSEQRRVVVAGGGAHRLAKLFMDALTVEVVPFKEMESLVSGLAFLHHCGPEDEVFQMPPPSFPGEQVAKEFVEWPNPLYPCIIVNIGSGVSVLRVDQGTEDGASPFFTRLGGTATGGAAFLGLVRLLTSAKTFHECLALAQKGDSRNVNKLVSDIYGEEGCSSLGLAAGLNAAHFAKVTMKDFDNPCYSEADVAAAVLNLVVSASTVIARAFSRSVASTSASSKPVETKSTEEKEEQGDGRIRRFHSTGCGSSWDLAVAAQRTKAQNIGAMPYPGERKTPVFFVGGFLADNPKAWEIISRSFRNLDCGPALFLRHADFLGALGCLAASLEEAEVSVDHAPISSEQFQTLLRSIPTVMMMATLTMMIMLMLMLKTMVMIIVMAKPMRLEPGKVFGEIALMSEDCKRKGRCTALKHSELLSLHRHDFQTVGVSQESGVRERAAFLRCVEEGLLEDMSYVDLQAMAGNLTEKSYVGEHEILQQGAEVDRVIFVKSGFCKLVRREGSENAKVITATTTVAMTAPMKISVCYAHYGDPMPNPFAAGEEGLRVGQKGVWPDQHQRKRRPKKSEDSSANAEAPFSIKSLAGHQMLKKVMPLVEKIEEAEETSPAGEKRPRFRTDTTSSSSAEAPTPQDRGPSAAQSLQVVVDVISKGIRVISAPLAEIYSISKFDFIRAHKTITHRLFCHYKARLSDSQLIWRLVQKYRWDHYKKGLLSEIRSWHSSASRGIIDREDPFPMTGGSSLGDEAGNS</sequence>
<keyword evidence="7" id="KW-0418">Kinase</keyword>
<dbReference type="Gene3D" id="6.10.10.60">
    <property type="match status" value="1"/>
</dbReference>
<reference evidence="7 8" key="1">
    <citation type="submission" date="2016-02" db="EMBL/GenBank/DDBJ databases">
        <title>Genome analysis of coral dinoflagellate symbionts highlights evolutionary adaptations to a symbiotic lifestyle.</title>
        <authorList>
            <person name="Aranda M."/>
            <person name="Li Y."/>
            <person name="Liew Y.J."/>
            <person name="Baumgarten S."/>
            <person name="Simakov O."/>
            <person name="Wilson M."/>
            <person name="Piel J."/>
            <person name="Ashoor H."/>
            <person name="Bougouffa S."/>
            <person name="Bajic V.B."/>
            <person name="Ryu T."/>
            <person name="Ravasi T."/>
            <person name="Bayer T."/>
            <person name="Micklem G."/>
            <person name="Kim H."/>
            <person name="Bhak J."/>
            <person name="Lajeunesse T.C."/>
            <person name="Voolstra C.R."/>
        </authorList>
    </citation>
    <scope>NUCLEOTIDE SEQUENCE [LARGE SCALE GENOMIC DNA]</scope>
    <source>
        <strain evidence="7 8">CCMP2467</strain>
    </source>
</reference>
<dbReference type="InterPro" id="IPR043129">
    <property type="entry name" value="ATPase_NBD"/>
</dbReference>
<dbReference type="InterPro" id="IPR004567">
    <property type="entry name" value="Type_II_PanK"/>
</dbReference>
<dbReference type="Proteomes" id="UP000186817">
    <property type="component" value="Unassembled WGS sequence"/>
</dbReference>
<organism evidence="7 8">
    <name type="scientific">Symbiodinium microadriaticum</name>
    <name type="common">Dinoflagellate</name>
    <name type="synonym">Zooxanthella microadriatica</name>
    <dbReference type="NCBI Taxonomy" id="2951"/>
    <lineage>
        <taxon>Eukaryota</taxon>
        <taxon>Sar</taxon>
        <taxon>Alveolata</taxon>
        <taxon>Dinophyceae</taxon>
        <taxon>Suessiales</taxon>
        <taxon>Symbiodiniaceae</taxon>
        <taxon>Symbiodinium</taxon>
    </lineage>
</organism>
<evidence type="ECO:0000256" key="4">
    <source>
        <dbReference type="SAM" id="MobiDB-lite"/>
    </source>
</evidence>
<dbReference type="GO" id="GO:0005524">
    <property type="term" value="F:ATP binding"/>
    <property type="evidence" value="ECO:0007669"/>
    <property type="project" value="UniProtKB-KW"/>
</dbReference>
<evidence type="ECO:0000256" key="1">
    <source>
        <dbReference type="ARBA" id="ARBA00022741"/>
    </source>
</evidence>
<dbReference type="Pfam" id="PF03630">
    <property type="entry name" value="Fumble"/>
    <property type="match status" value="1"/>
</dbReference>
<keyword evidence="5" id="KW-1133">Transmembrane helix</keyword>
<keyword evidence="1" id="KW-0547">Nucleotide-binding</keyword>
<evidence type="ECO:0000313" key="8">
    <source>
        <dbReference type="Proteomes" id="UP000186817"/>
    </source>
</evidence>
<name>A0A1Q9EUS3_SYMMI</name>
<gene>
    <name evidence="7" type="primary">PANK2</name>
    <name evidence="7" type="ORF">AK812_SmicGene5026</name>
</gene>
<dbReference type="GO" id="GO:0005634">
    <property type="term" value="C:nucleus"/>
    <property type="evidence" value="ECO:0007669"/>
    <property type="project" value="TreeGrafter"/>
</dbReference>
<comment type="caution">
    <text evidence="7">The sequence shown here is derived from an EMBL/GenBank/DDBJ whole genome shotgun (WGS) entry which is preliminary data.</text>
</comment>
<dbReference type="InterPro" id="IPR000595">
    <property type="entry name" value="cNMP-bd_dom"/>
</dbReference>
<keyword evidence="5" id="KW-0472">Membrane</keyword>
<dbReference type="SUPFAM" id="SSF51206">
    <property type="entry name" value="cAMP-binding domain-like"/>
    <property type="match status" value="2"/>
</dbReference>